<dbReference type="InterPro" id="IPR001478">
    <property type="entry name" value="PDZ"/>
</dbReference>
<gene>
    <name evidence="4" type="ORF">GLV81_17000</name>
</gene>
<dbReference type="EMBL" id="CP046566">
    <property type="protein sequence ID" value="QGW29586.1"/>
    <property type="molecule type" value="Genomic_DNA"/>
</dbReference>
<organism evidence="4 5">
    <name type="scientific">Phnomibacter ginsenosidimutans</name>
    <dbReference type="NCBI Taxonomy" id="2676868"/>
    <lineage>
        <taxon>Bacteria</taxon>
        <taxon>Pseudomonadati</taxon>
        <taxon>Bacteroidota</taxon>
        <taxon>Chitinophagia</taxon>
        <taxon>Chitinophagales</taxon>
        <taxon>Chitinophagaceae</taxon>
        <taxon>Phnomibacter</taxon>
    </lineage>
</organism>
<dbReference type="CDD" id="cd06779">
    <property type="entry name" value="cpPDZ_Deg_HtrA-like"/>
    <property type="match status" value="2"/>
</dbReference>
<dbReference type="GO" id="GO:0006508">
    <property type="term" value="P:proteolysis"/>
    <property type="evidence" value="ECO:0007669"/>
    <property type="project" value="InterPro"/>
</dbReference>
<evidence type="ECO:0000256" key="2">
    <source>
        <dbReference type="SAM" id="SignalP"/>
    </source>
</evidence>
<dbReference type="KEGG" id="fls:GLV81_17000"/>
<keyword evidence="5" id="KW-1185">Reference proteome</keyword>
<dbReference type="Proteomes" id="UP000426027">
    <property type="component" value="Chromosome"/>
</dbReference>
<proteinExistence type="predicted"/>
<feature type="chain" id="PRO_5026040389" evidence="2">
    <location>
        <begin position="20"/>
        <end position="328"/>
    </location>
</feature>
<protein>
    <submittedName>
        <fullName evidence="4">PDZ domain-containing protein</fullName>
    </submittedName>
</protein>
<dbReference type="GO" id="GO:0016020">
    <property type="term" value="C:membrane"/>
    <property type="evidence" value="ECO:0007669"/>
    <property type="project" value="InterPro"/>
</dbReference>
<sequence>MKKILGLAVAMLSVSAAMAQTKPASPKAPQKKVIEEKVFVTSPDDKEKTVIVIEDGKVTINGKPAAEFKGNKRIVINGNTMSMAPNAKTKTIVRKGEPKAFLGVGTEPGDKGAKVIEVVEESAAAKAGLQVGDVILQVNEEKINSPESLSAAVRKHKPESVVDLVYEREGKEKKTKVTLGKNEDMFTMEGDFDFGDEFRGFNFNMEPPVAMTMPRNGQRFEFRGAPEGFGWFGPSDRPKYGLNVEDNPDGDGAKVSSVEAESNAQKAGLQKDDIITAVEEKTIKTVDDLREALAESREKSSVSIKLQRNGKAETLTLKVPKKIKTAEL</sequence>
<dbReference type="SMART" id="SM00228">
    <property type="entry name" value="PDZ"/>
    <property type="match status" value="2"/>
</dbReference>
<evidence type="ECO:0000313" key="5">
    <source>
        <dbReference type="Proteomes" id="UP000426027"/>
    </source>
</evidence>
<keyword evidence="2" id="KW-0732">Signal</keyword>
<dbReference type="PANTHER" id="PTHR42837:SF2">
    <property type="entry name" value="MEMBRANE METALLOPROTEASE ARASP2, CHLOROPLASTIC-RELATED"/>
    <property type="match status" value="1"/>
</dbReference>
<dbReference type="Gene3D" id="2.30.42.10">
    <property type="match status" value="2"/>
</dbReference>
<dbReference type="SUPFAM" id="SSF50156">
    <property type="entry name" value="PDZ domain-like"/>
    <property type="match status" value="2"/>
</dbReference>
<feature type="domain" description="PDZ" evidence="3">
    <location>
        <begin position="90"/>
        <end position="170"/>
    </location>
</feature>
<dbReference type="AlphaFoldDB" id="A0A6I6G9U8"/>
<evidence type="ECO:0000256" key="1">
    <source>
        <dbReference type="ARBA" id="ARBA00001947"/>
    </source>
</evidence>
<dbReference type="GO" id="GO:0004222">
    <property type="term" value="F:metalloendopeptidase activity"/>
    <property type="evidence" value="ECO:0007669"/>
    <property type="project" value="InterPro"/>
</dbReference>
<dbReference type="PANTHER" id="PTHR42837">
    <property type="entry name" value="REGULATOR OF SIGMA-E PROTEASE RSEP"/>
    <property type="match status" value="1"/>
</dbReference>
<comment type="cofactor">
    <cofactor evidence="1">
        <name>Zn(2+)</name>
        <dbReference type="ChEBI" id="CHEBI:29105"/>
    </cofactor>
</comment>
<dbReference type="Pfam" id="PF13180">
    <property type="entry name" value="PDZ_2"/>
    <property type="match status" value="2"/>
</dbReference>
<dbReference type="InterPro" id="IPR036034">
    <property type="entry name" value="PDZ_sf"/>
</dbReference>
<reference evidence="4 5" key="1">
    <citation type="submission" date="2019-11" db="EMBL/GenBank/DDBJ databases">
        <authorList>
            <person name="Im W.T."/>
        </authorList>
    </citation>
    <scope>NUCLEOTIDE SEQUENCE [LARGE SCALE GENOMIC DNA]</scope>
    <source>
        <strain evidence="4 5">SB-02</strain>
    </source>
</reference>
<evidence type="ECO:0000313" key="4">
    <source>
        <dbReference type="EMBL" id="QGW29586.1"/>
    </source>
</evidence>
<dbReference type="RefSeq" id="WP_157479938.1">
    <property type="nucleotide sequence ID" value="NZ_CP046566.1"/>
</dbReference>
<name>A0A6I6G9U8_9BACT</name>
<dbReference type="InterPro" id="IPR004387">
    <property type="entry name" value="Pept_M50_Zn"/>
</dbReference>
<feature type="signal peptide" evidence="2">
    <location>
        <begin position="1"/>
        <end position="19"/>
    </location>
</feature>
<dbReference type="PROSITE" id="PS50106">
    <property type="entry name" value="PDZ"/>
    <property type="match status" value="1"/>
</dbReference>
<accession>A0A6I6G9U8</accession>
<evidence type="ECO:0000259" key="3">
    <source>
        <dbReference type="PROSITE" id="PS50106"/>
    </source>
</evidence>